<evidence type="ECO:0000256" key="1">
    <source>
        <dbReference type="ARBA" id="ARBA00022516"/>
    </source>
</evidence>
<dbReference type="HAMAP" id="MF_00523">
    <property type="entry name" value="LpxD"/>
    <property type="match status" value="1"/>
</dbReference>
<gene>
    <name evidence="7" type="primary">lpxD</name>
    <name evidence="8" type="ORF">AUJ95_06060</name>
</gene>
<comment type="subunit">
    <text evidence="7">Homotrimer.</text>
</comment>
<dbReference type="InterPro" id="IPR001451">
    <property type="entry name" value="Hexapep"/>
</dbReference>
<keyword evidence="6 7" id="KW-0012">Acyltransferase</keyword>
<evidence type="ECO:0000256" key="6">
    <source>
        <dbReference type="ARBA" id="ARBA00023315"/>
    </source>
</evidence>
<dbReference type="CDD" id="cd03352">
    <property type="entry name" value="LbH_LpxD"/>
    <property type="match status" value="1"/>
</dbReference>
<comment type="caution">
    <text evidence="8">The sequence shown here is derived from an EMBL/GenBank/DDBJ whole genome shotgun (WGS) entry which is preliminary data.</text>
</comment>
<dbReference type="PANTHER" id="PTHR43378">
    <property type="entry name" value="UDP-3-O-ACYLGLUCOSAMINE N-ACYLTRANSFERASE"/>
    <property type="match status" value="1"/>
</dbReference>
<evidence type="ECO:0000256" key="4">
    <source>
        <dbReference type="ARBA" id="ARBA00022737"/>
    </source>
</evidence>
<dbReference type="GO" id="GO:0016410">
    <property type="term" value="F:N-acyltransferase activity"/>
    <property type="evidence" value="ECO:0007669"/>
    <property type="project" value="InterPro"/>
</dbReference>
<dbReference type="UniPathway" id="UPA00973"/>
<dbReference type="SUPFAM" id="SSF51161">
    <property type="entry name" value="Trimeric LpxA-like enzymes"/>
    <property type="match status" value="1"/>
</dbReference>
<accession>A0A1J5DSE9</accession>
<comment type="pathway">
    <text evidence="7">Bacterial outer membrane biogenesis; LPS lipid A biosynthesis.</text>
</comment>
<comment type="similarity">
    <text evidence="7">Belongs to the transferase hexapeptide repeat family. LpxD subfamily.</text>
</comment>
<dbReference type="EC" id="2.3.1.191" evidence="7"/>
<protein>
    <recommendedName>
        <fullName evidence="7">UDP-3-O-acylglucosamine N-acyltransferase</fullName>
        <ecNumber evidence="7">2.3.1.191</ecNumber>
    </recommendedName>
</protein>
<dbReference type="GO" id="GO:0016020">
    <property type="term" value="C:membrane"/>
    <property type="evidence" value="ECO:0007669"/>
    <property type="project" value="GOC"/>
</dbReference>
<dbReference type="Gene3D" id="3.40.1390.10">
    <property type="entry name" value="MurE/MurF, N-terminal domain"/>
    <property type="match status" value="1"/>
</dbReference>
<evidence type="ECO:0000256" key="3">
    <source>
        <dbReference type="ARBA" id="ARBA00022679"/>
    </source>
</evidence>
<keyword evidence="4 7" id="KW-0677">Repeat</keyword>
<name>A0A1J5DSE9_9BACT</name>
<evidence type="ECO:0000256" key="5">
    <source>
        <dbReference type="ARBA" id="ARBA00023098"/>
    </source>
</evidence>
<keyword evidence="2 7" id="KW-0441">Lipid A biosynthesis</keyword>
<proteinExistence type="inferred from homology"/>
<dbReference type="Proteomes" id="UP000183085">
    <property type="component" value="Unassembled WGS sequence"/>
</dbReference>
<evidence type="ECO:0000256" key="7">
    <source>
        <dbReference type="HAMAP-Rule" id="MF_00523"/>
    </source>
</evidence>
<dbReference type="GO" id="GO:0103118">
    <property type="term" value="F:UDP-3-O-[(3R)-3-hydroxyacyl]-glucosamine N-acyltransferase activity"/>
    <property type="evidence" value="ECO:0007669"/>
    <property type="project" value="UniProtKB-EC"/>
</dbReference>
<dbReference type="AlphaFoldDB" id="A0A1J5DSE9"/>
<dbReference type="PANTHER" id="PTHR43378:SF2">
    <property type="entry name" value="UDP-3-O-ACYLGLUCOSAMINE N-ACYLTRANSFERASE 1, MITOCHONDRIAL-RELATED"/>
    <property type="match status" value="1"/>
</dbReference>
<dbReference type="InterPro" id="IPR018357">
    <property type="entry name" value="Hexapep_transf_CS"/>
</dbReference>
<organism evidence="8 9">
    <name type="scientific">Candidatus Desantisbacteria bacterium CG2_30_40_21</name>
    <dbReference type="NCBI Taxonomy" id="1817895"/>
    <lineage>
        <taxon>Bacteria</taxon>
        <taxon>Candidatus Desantisiibacteriota</taxon>
    </lineage>
</organism>
<dbReference type="Gene3D" id="2.160.10.10">
    <property type="entry name" value="Hexapeptide repeat proteins"/>
    <property type="match status" value="1"/>
</dbReference>
<dbReference type="NCBIfam" id="NF002060">
    <property type="entry name" value="PRK00892.1"/>
    <property type="match status" value="1"/>
</dbReference>
<comment type="function">
    <text evidence="7">Catalyzes the N-acylation of UDP-3-O-acylglucosamine using 3-hydroxyacyl-ACP as the acyl donor. Is involved in the biosynthesis of lipid A, a phosphorylated glycolipid that anchors the lipopolysaccharide to the outer membrane of the cell.</text>
</comment>
<dbReference type="Pfam" id="PF00132">
    <property type="entry name" value="Hexapep"/>
    <property type="match status" value="3"/>
</dbReference>
<dbReference type="NCBIfam" id="TIGR01853">
    <property type="entry name" value="lipid_A_lpxD"/>
    <property type="match status" value="1"/>
</dbReference>
<dbReference type="PROSITE" id="PS00101">
    <property type="entry name" value="HEXAPEP_TRANSFERASES"/>
    <property type="match status" value="1"/>
</dbReference>
<reference evidence="8 9" key="1">
    <citation type="journal article" date="2016" name="Environ. Microbiol.">
        <title>Genomic resolution of a cold subsurface aquifer community provides metabolic insights for novel microbes adapted to high CO concentrations.</title>
        <authorList>
            <person name="Probst A.J."/>
            <person name="Castelle C.J."/>
            <person name="Singh A."/>
            <person name="Brown C.T."/>
            <person name="Anantharaman K."/>
            <person name="Sharon I."/>
            <person name="Hug L.A."/>
            <person name="Burstein D."/>
            <person name="Emerson J.B."/>
            <person name="Thomas B.C."/>
            <person name="Banfield J.F."/>
        </authorList>
    </citation>
    <scope>NUCLEOTIDE SEQUENCE [LARGE SCALE GENOMIC DNA]</scope>
    <source>
        <strain evidence="8">CG2_30_40_21</strain>
    </source>
</reference>
<keyword evidence="3 7" id="KW-0808">Transferase</keyword>
<dbReference type="GO" id="GO:0009245">
    <property type="term" value="P:lipid A biosynthetic process"/>
    <property type="evidence" value="ECO:0007669"/>
    <property type="project" value="UniProtKB-UniRule"/>
</dbReference>
<comment type="catalytic activity">
    <reaction evidence="7">
        <text>a UDP-3-O-[(3R)-3-hydroxyacyl]-alpha-D-glucosamine + a (3R)-hydroxyacyl-[ACP] = a UDP-2-N,3-O-bis[(3R)-3-hydroxyacyl]-alpha-D-glucosamine + holo-[ACP] + H(+)</text>
        <dbReference type="Rhea" id="RHEA:53836"/>
        <dbReference type="Rhea" id="RHEA-COMP:9685"/>
        <dbReference type="Rhea" id="RHEA-COMP:9945"/>
        <dbReference type="ChEBI" id="CHEBI:15378"/>
        <dbReference type="ChEBI" id="CHEBI:64479"/>
        <dbReference type="ChEBI" id="CHEBI:78827"/>
        <dbReference type="ChEBI" id="CHEBI:137740"/>
        <dbReference type="ChEBI" id="CHEBI:137748"/>
        <dbReference type="EC" id="2.3.1.191"/>
    </reaction>
</comment>
<keyword evidence="1 7" id="KW-0444">Lipid biosynthesis</keyword>
<dbReference type="EMBL" id="MNYI01000164">
    <property type="protein sequence ID" value="OIP39001.1"/>
    <property type="molecule type" value="Genomic_DNA"/>
</dbReference>
<evidence type="ECO:0000256" key="2">
    <source>
        <dbReference type="ARBA" id="ARBA00022556"/>
    </source>
</evidence>
<keyword evidence="5 7" id="KW-0443">Lipid metabolism</keyword>
<dbReference type="InterPro" id="IPR007691">
    <property type="entry name" value="LpxD"/>
</dbReference>
<feature type="active site" description="Proton acceptor" evidence="7">
    <location>
        <position position="254"/>
    </location>
</feature>
<dbReference type="STRING" id="1817895.AUJ95_06060"/>
<dbReference type="InterPro" id="IPR011004">
    <property type="entry name" value="Trimer_LpxA-like_sf"/>
</dbReference>
<evidence type="ECO:0000313" key="9">
    <source>
        <dbReference type="Proteomes" id="UP000183085"/>
    </source>
</evidence>
<evidence type="ECO:0000313" key="8">
    <source>
        <dbReference type="EMBL" id="OIP39001.1"/>
    </source>
</evidence>
<sequence length="362" mass="38578">MTITLSEIAKLLEGELLGSPEIRITGVSGLDKSQGNTTDNGQIVVIANPKHLIMPIYASAIIIPENVQESLLPLLPVGEGWGEGTMPAIRVKNTRLALSLLLNLFYPQEKSTPTIHPTSIIAADAQLGRDVTIYPHVVVDKGAIIGDGAILYPFVFVGKAVQIGAETIIHSHVTIYENTIIGRGVIIHSGCVIGADGFGYVKVDEGHHKIPQVGNVIIEDEVEIGANTAIDRATLGSTIIGAGTKIDNLVQIGHNVRIGKNCILVAQVAIGGSATIEDGVIIAGKGAVSDHVVVGHHSVIGAKAGVMKDIPPKSMVSGFPARPYRDELRQKAYMERLPELFRKDVTTHHKDTKTQKVDKLIS</sequence>